<dbReference type="OrthoDB" id="29460at2759"/>
<evidence type="ECO:0000256" key="5">
    <source>
        <dbReference type="ARBA" id="ARBA00013776"/>
    </source>
</evidence>
<keyword evidence="10" id="KW-0333">Golgi apparatus</keyword>
<dbReference type="EMBL" id="KV722465">
    <property type="protein sequence ID" value="OCH88027.1"/>
    <property type="molecule type" value="Genomic_DNA"/>
</dbReference>
<dbReference type="InterPro" id="IPR009011">
    <property type="entry name" value="Man6P_isomerase_rcpt-bd_dom_sf"/>
</dbReference>
<keyword evidence="14" id="KW-0968">Cytoplasmic vesicle</keyword>
<dbReference type="PROSITE" id="PS51914">
    <property type="entry name" value="MRH"/>
    <property type="match status" value="1"/>
</dbReference>
<keyword evidence="9" id="KW-0072">Autophagy</keyword>
<evidence type="ECO:0000256" key="9">
    <source>
        <dbReference type="ARBA" id="ARBA00023006"/>
    </source>
</evidence>
<accession>A0A8E2AWN4</accession>
<evidence type="ECO:0000256" key="4">
    <source>
        <dbReference type="ARBA" id="ARBA00005363"/>
    </source>
</evidence>
<evidence type="ECO:0000256" key="15">
    <source>
        <dbReference type="SAM" id="MobiDB-lite"/>
    </source>
</evidence>
<keyword evidence="13" id="KW-1015">Disulfide bond</keyword>
<dbReference type="GO" id="GO:0006914">
    <property type="term" value="P:autophagy"/>
    <property type="evidence" value="ECO:0007669"/>
    <property type="project" value="UniProtKB-KW"/>
</dbReference>
<dbReference type="Pfam" id="PF09451">
    <property type="entry name" value="ATG27"/>
    <property type="match status" value="1"/>
</dbReference>
<keyword evidence="6 16" id="KW-0812">Transmembrane</keyword>
<keyword evidence="7 17" id="KW-0732">Signal</keyword>
<feature type="compositionally biased region" description="Acidic residues" evidence="15">
    <location>
        <begin position="237"/>
        <end position="248"/>
    </location>
</feature>
<keyword evidence="11" id="KW-0496">Mitochondrion</keyword>
<keyword evidence="12 16" id="KW-0472">Membrane</keyword>
<name>A0A8E2AWN4_9APHY</name>
<evidence type="ECO:0000256" key="2">
    <source>
        <dbReference type="ARBA" id="ARBA00004358"/>
    </source>
</evidence>
<gene>
    <name evidence="19" type="ORF">OBBRIDRAFT_758909</name>
</gene>
<dbReference type="InterPro" id="IPR018939">
    <property type="entry name" value="Autophagy-rel_prot_27"/>
</dbReference>
<sequence length="359" mass="40725">MFPSLFVLVAWGFSFTAAANYRSIKNIIDECNFSVGNQTFDLCPVISGNEGGWIIESERRTPPTITKTVYQIGLKEKLEVDESKPKHEQCFDGTFICMTVINHRPLHKDEDPRVLQVVPIAGRLPRNLTQDEHGHGDYYPGLNFTVGMAPSRSDPRHDVLHLIVHGGYYDYRQQKADIQFICDHDAEEPTNPTPYYTWNGTTVFRWRTKQACTHDKPTKRPPSKEPPATGPPAPDEPPADDDEQDLVDPDAQSRYSRRKLMATFGTSACMIFVVLYLLYFPPRALRRRVSSFVKTHPALQRFRVGERVLVRWAYEDLGFEDGEEDVMVNAAGNAAELEEQIPLKPSPRMKNGVTHYGSA</sequence>
<evidence type="ECO:0000256" key="7">
    <source>
        <dbReference type="ARBA" id="ARBA00022729"/>
    </source>
</evidence>
<evidence type="ECO:0000256" key="1">
    <source>
        <dbReference type="ARBA" id="ARBA00004304"/>
    </source>
</evidence>
<keyword evidence="20" id="KW-1185">Reference proteome</keyword>
<evidence type="ECO:0000256" key="14">
    <source>
        <dbReference type="ARBA" id="ARBA00023329"/>
    </source>
</evidence>
<evidence type="ECO:0000313" key="20">
    <source>
        <dbReference type="Proteomes" id="UP000250043"/>
    </source>
</evidence>
<feature type="compositionally biased region" description="Pro residues" evidence="15">
    <location>
        <begin position="224"/>
        <end position="236"/>
    </location>
</feature>
<evidence type="ECO:0000256" key="17">
    <source>
        <dbReference type="SAM" id="SignalP"/>
    </source>
</evidence>
<comment type="similarity">
    <text evidence="4">Belongs to the ATG27 family.</text>
</comment>
<evidence type="ECO:0000313" key="19">
    <source>
        <dbReference type="EMBL" id="OCH88027.1"/>
    </source>
</evidence>
<reference evidence="19 20" key="1">
    <citation type="submission" date="2016-07" db="EMBL/GenBank/DDBJ databases">
        <title>Draft genome of the white-rot fungus Obba rivulosa 3A-2.</title>
        <authorList>
            <consortium name="DOE Joint Genome Institute"/>
            <person name="Miettinen O."/>
            <person name="Riley R."/>
            <person name="Acob R."/>
            <person name="Barry K."/>
            <person name="Cullen D."/>
            <person name="De Vries R."/>
            <person name="Hainaut M."/>
            <person name="Hatakka A."/>
            <person name="Henrissat B."/>
            <person name="Hilden K."/>
            <person name="Kuo R."/>
            <person name="Labutti K."/>
            <person name="Lipzen A."/>
            <person name="Makela M.R."/>
            <person name="Sandor L."/>
            <person name="Spatafora J.W."/>
            <person name="Grigoriev I.V."/>
            <person name="Hibbett D.S."/>
        </authorList>
    </citation>
    <scope>NUCLEOTIDE SEQUENCE [LARGE SCALE GENOMIC DNA]</scope>
    <source>
        <strain evidence="19 20">3A-2</strain>
    </source>
</reference>
<evidence type="ECO:0000256" key="16">
    <source>
        <dbReference type="SAM" id="Phobius"/>
    </source>
</evidence>
<keyword evidence="8 16" id="KW-1133">Transmembrane helix</keyword>
<feature type="chain" id="PRO_5034306699" description="Autophagy-related protein 27" evidence="17">
    <location>
        <begin position="19"/>
        <end position="359"/>
    </location>
</feature>
<dbReference type="Gene3D" id="2.70.130.10">
    <property type="entry name" value="Mannose-6-phosphate receptor binding domain"/>
    <property type="match status" value="1"/>
</dbReference>
<dbReference type="SUPFAM" id="SSF50911">
    <property type="entry name" value="Mannose 6-phosphate receptor domain"/>
    <property type="match status" value="1"/>
</dbReference>
<protein>
    <recommendedName>
        <fullName evidence="5">Autophagy-related protein 27</fullName>
    </recommendedName>
</protein>
<dbReference type="Proteomes" id="UP000250043">
    <property type="component" value="Unassembled WGS sequence"/>
</dbReference>
<evidence type="ECO:0000259" key="18">
    <source>
        <dbReference type="PROSITE" id="PS51914"/>
    </source>
</evidence>
<dbReference type="GO" id="GO:0030659">
    <property type="term" value="C:cytoplasmic vesicle membrane"/>
    <property type="evidence" value="ECO:0007669"/>
    <property type="project" value="UniProtKB-SubCell"/>
</dbReference>
<feature type="transmembrane region" description="Helical" evidence="16">
    <location>
        <begin position="260"/>
        <end position="280"/>
    </location>
</feature>
<feature type="signal peptide" evidence="17">
    <location>
        <begin position="1"/>
        <end position="18"/>
    </location>
</feature>
<dbReference type="InterPro" id="IPR044865">
    <property type="entry name" value="MRH_dom"/>
</dbReference>
<evidence type="ECO:0000256" key="12">
    <source>
        <dbReference type="ARBA" id="ARBA00023136"/>
    </source>
</evidence>
<organism evidence="19 20">
    <name type="scientific">Obba rivulosa</name>
    <dbReference type="NCBI Taxonomy" id="1052685"/>
    <lineage>
        <taxon>Eukaryota</taxon>
        <taxon>Fungi</taxon>
        <taxon>Dikarya</taxon>
        <taxon>Basidiomycota</taxon>
        <taxon>Agaricomycotina</taxon>
        <taxon>Agaricomycetes</taxon>
        <taxon>Polyporales</taxon>
        <taxon>Gelatoporiaceae</taxon>
        <taxon>Obba</taxon>
    </lineage>
</organism>
<feature type="domain" description="MRH" evidence="18">
    <location>
        <begin position="29"/>
        <end position="214"/>
    </location>
</feature>
<comment type="subcellular location">
    <subcellularLocation>
        <location evidence="2">Cytoplasmic vesicle membrane</location>
        <topology evidence="2">Single-pass type I membrane protein</topology>
    </subcellularLocation>
    <subcellularLocation>
        <location evidence="3">Golgi apparatus membrane</location>
        <topology evidence="3">Single-pass type I membrane protein</topology>
    </subcellularLocation>
    <subcellularLocation>
        <location evidence="1">Mitochondrion membrane</location>
        <topology evidence="1">Single-pass membrane protein</topology>
    </subcellularLocation>
</comment>
<dbReference type="GO" id="GO:0000139">
    <property type="term" value="C:Golgi membrane"/>
    <property type="evidence" value="ECO:0007669"/>
    <property type="project" value="UniProtKB-SubCell"/>
</dbReference>
<evidence type="ECO:0000256" key="6">
    <source>
        <dbReference type="ARBA" id="ARBA00022692"/>
    </source>
</evidence>
<proteinExistence type="inferred from homology"/>
<dbReference type="AlphaFoldDB" id="A0A8E2AWN4"/>
<feature type="region of interest" description="Disordered" evidence="15">
    <location>
        <begin position="212"/>
        <end position="252"/>
    </location>
</feature>
<evidence type="ECO:0000256" key="13">
    <source>
        <dbReference type="ARBA" id="ARBA00023157"/>
    </source>
</evidence>
<evidence type="ECO:0000256" key="3">
    <source>
        <dbReference type="ARBA" id="ARBA00004614"/>
    </source>
</evidence>
<evidence type="ECO:0000256" key="10">
    <source>
        <dbReference type="ARBA" id="ARBA00023034"/>
    </source>
</evidence>
<evidence type="ECO:0000256" key="11">
    <source>
        <dbReference type="ARBA" id="ARBA00023128"/>
    </source>
</evidence>
<evidence type="ECO:0000256" key="8">
    <source>
        <dbReference type="ARBA" id="ARBA00022989"/>
    </source>
</evidence>
<dbReference type="GO" id="GO:0031966">
    <property type="term" value="C:mitochondrial membrane"/>
    <property type="evidence" value="ECO:0007669"/>
    <property type="project" value="UniProtKB-SubCell"/>
</dbReference>